<dbReference type="Proteomes" id="UP000244890">
    <property type="component" value="Chromosome"/>
</dbReference>
<keyword evidence="1" id="KW-0812">Transmembrane</keyword>
<keyword evidence="1" id="KW-0472">Membrane</keyword>
<protein>
    <submittedName>
        <fullName evidence="2">Uncharacterized protein</fullName>
    </submittedName>
</protein>
<dbReference type="AlphaFoldDB" id="A0A2U8FFT4"/>
<reference evidence="2 3" key="1">
    <citation type="submission" date="2017-06" db="EMBL/GenBank/DDBJ databases">
        <title>Complete genome of Helicobacter apodemus.</title>
        <authorList>
            <person name="Cho S."/>
        </authorList>
    </citation>
    <scope>NUCLEOTIDE SEQUENCE [LARGE SCALE GENOMIC DNA]</scope>
    <source>
        <strain evidence="3">SNUVETPUB-15-01</strain>
    </source>
</reference>
<dbReference type="OrthoDB" id="5321230at2"/>
<evidence type="ECO:0000313" key="3">
    <source>
        <dbReference type="Proteomes" id="UP000244890"/>
    </source>
</evidence>
<proteinExistence type="predicted"/>
<gene>
    <name evidence="2" type="ORF">CDV25_09810</name>
</gene>
<sequence length="234" mass="26763">MANNGMEIRFEEEPKRGWSFLWILIFIILLLCAIGFYLLKQPFGQDSVAKIQNFFIGETGEENLYVEVIEDTKDEEIKRLQFALMQKEQELMELANSMKGGIGVSFEQDSKSENTLTNIRYVIKPKKQIIAECFSMDIGRWEIPQGCLLSIATKVSKELEEDRQVVAFEVQGIVDTNPYRGLSPELKQEGLASFRAREAINQIYAKIPNATAFEGPSIQRPNQRGYSIKAYFVE</sequence>
<name>A0A2U8FFT4_9HELI</name>
<evidence type="ECO:0000313" key="2">
    <source>
        <dbReference type="EMBL" id="AWI35023.1"/>
    </source>
</evidence>
<accession>A0A2U8FFT4</accession>
<dbReference type="KEGG" id="had:CDV25_09810"/>
<organism evidence="2 3">
    <name type="scientific">Helicobacter apodemus</name>
    <dbReference type="NCBI Taxonomy" id="135569"/>
    <lineage>
        <taxon>Bacteria</taxon>
        <taxon>Pseudomonadati</taxon>
        <taxon>Campylobacterota</taxon>
        <taxon>Epsilonproteobacteria</taxon>
        <taxon>Campylobacterales</taxon>
        <taxon>Helicobacteraceae</taxon>
        <taxon>Helicobacter</taxon>
    </lineage>
</organism>
<feature type="transmembrane region" description="Helical" evidence="1">
    <location>
        <begin position="20"/>
        <end position="39"/>
    </location>
</feature>
<evidence type="ECO:0000256" key="1">
    <source>
        <dbReference type="SAM" id="Phobius"/>
    </source>
</evidence>
<dbReference type="RefSeq" id="WP_108911778.1">
    <property type="nucleotide sequence ID" value="NZ_CP021886.1"/>
</dbReference>
<keyword evidence="1" id="KW-1133">Transmembrane helix</keyword>
<dbReference type="EMBL" id="CP021886">
    <property type="protein sequence ID" value="AWI35023.1"/>
    <property type="molecule type" value="Genomic_DNA"/>
</dbReference>